<proteinExistence type="predicted"/>
<dbReference type="EMBL" id="KN827664">
    <property type="protein sequence ID" value="KIK76118.1"/>
    <property type="molecule type" value="Genomic_DNA"/>
</dbReference>
<evidence type="ECO:0008006" key="3">
    <source>
        <dbReference type="Google" id="ProtNLM"/>
    </source>
</evidence>
<reference evidence="2" key="2">
    <citation type="submission" date="2015-01" db="EMBL/GenBank/DDBJ databases">
        <title>Evolutionary Origins and Diversification of the Mycorrhizal Mutualists.</title>
        <authorList>
            <consortium name="DOE Joint Genome Institute"/>
            <consortium name="Mycorrhizal Genomics Consortium"/>
            <person name="Kohler A."/>
            <person name="Kuo A."/>
            <person name="Nagy L.G."/>
            <person name="Floudas D."/>
            <person name="Copeland A."/>
            <person name="Barry K.W."/>
            <person name="Cichocki N."/>
            <person name="Veneault-Fourrey C."/>
            <person name="LaButti K."/>
            <person name="Lindquist E.A."/>
            <person name="Lipzen A."/>
            <person name="Lundell T."/>
            <person name="Morin E."/>
            <person name="Murat C."/>
            <person name="Riley R."/>
            <person name="Ohm R."/>
            <person name="Sun H."/>
            <person name="Tunlid A."/>
            <person name="Henrissat B."/>
            <person name="Grigoriev I.V."/>
            <person name="Hibbett D.S."/>
            <person name="Martin F."/>
        </authorList>
    </citation>
    <scope>NUCLEOTIDE SEQUENCE [LARGE SCALE GENOMIC DNA]</scope>
    <source>
        <strain evidence="2">Ve08.2h10</strain>
    </source>
</reference>
<dbReference type="AlphaFoldDB" id="A0A0D0CLI2"/>
<feature type="non-terminal residue" evidence="1">
    <location>
        <position position="1"/>
    </location>
</feature>
<dbReference type="OrthoDB" id="2690041at2759"/>
<feature type="non-terminal residue" evidence="1">
    <location>
        <position position="87"/>
    </location>
</feature>
<keyword evidence="2" id="KW-1185">Reference proteome</keyword>
<protein>
    <recommendedName>
        <fullName evidence="3">hAT-like transposase RNase-H fold domain-containing protein</fullName>
    </recommendedName>
</protein>
<sequence>PTLCYDILALEALQKAWSTWSDSGRYKPFRDGLNAATDKLVEYYHRTADSDAYTLIILLDPSQKDLYFKKYWGNDLHAKVFKNTEKL</sequence>
<organism evidence="1 2">
    <name type="scientific">Paxillus rubicundulus Ve08.2h10</name>
    <dbReference type="NCBI Taxonomy" id="930991"/>
    <lineage>
        <taxon>Eukaryota</taxon>
        <taxon>Fungi</taxon>
        <taxon>Dikarya</taxon>
        <taxon>Basidiomycota</taxon>
        <taxon>Agaricomycotina</taxon>
        <taxon>Agaricomycetes</taxon>
        <taxon>Agaricomycetidae</taxon>
        <taxon>Boletales</taxon>
        <taxon>Paxilineae</taxon>
        <taxon>Paxillaceae</taxon>
        <taxon>Paxillus</taxon>
    </lineage>
</organism>
<dbReference type="HOGENOM" id="CLU_104896_1_1_1"/>
<name>A0A0D0CLI2_9AGAM</name>
<dbReference type="Proteomes" id="UP000054538">
    <property type="component" value="Unassembled WGS sequence"/>
</dbReference>
<evidence type="ECO:0000313" key="1">
    <source>
        <dbReference type="EMBL" id="KIK76118.1"/>
    </source>
</evidence>
<dbReference type="InParanoid" id="A0A0D0CLI2"/>
<accession>A0A0D0CLI2</accession>
<reference evidence="1 2" key="1">
    <citation type="submission" date="2014-04" db="EMBL/GenBank/DDBJ databases">
        <authorList>
            <consortium name="DOE Joint Genome Institute"/>
            <person name="Kuo A."/>
            <person name="Kohler A."/>
            <person name="Jargeat P."/>
            <person name="Nagy L.G."/>
            <person name="Floudas D."/>
            <person name="Copeland A."/>
            <person name="Barry K.W."/>
            <person name="Cichocki N."/>
            <person name="Veneault-Fourrey C."/>
            <person name="LaButti K."/>
            <person name="Lindquist E.A."/>
            <person name="Lipzen A."/>
            <person name="Lundell T."/>
            <person name="Morin E."/>
            <person name="Murat C."/>
            <person name="Sun H."/>
            <person name="Tunlid A."/>
            <person name="Henrissat B."/>
            <person name="Grigoriev I.V."/>
            <person name="Hibbett D.S."/>
            <person name="Martin F."/>
            <person name="Nordberg H.P."/>
            <person name="Cantor M.N."/>
            <person name="Hua S.X."/>
        </authorList>
    </citation>
    <scope>NUCLEOTIDE SEQUENCE [LARGE SCALE GENOMIC DNA]</scope>
    <source>
        <strain evidence="1 2">Ve08.2h10</strain>
    </source>
</reference>
<gene>
    <name evidence="1" type="ORF">PAXRUDRAFT_38783</name>
</gene>
<evidence type="ECO:0000313" key="2">
    <source>
        <dbReference type="Proteomes" id="UP000054538"/>
    </source>
</evidence>